<dbReference type="OrthoDB" id="3364872at2759"/>
<reference evidence="4" key="1">
    <citation type="journal article" date="2020" name="Stud. Mycol.">
        <title>101 Dothideomycetes genomes: a test case for predicting lifestyles and emergence of pathogens.</title>
        <authorList>
            <person name="Haridas S."/>
            <person name="Albert R."/>
            <person name="Binder M."/>
            <person name="Bloem J."/>
            <person name="Labutti K."/>
            <person name="Salamov A."/>
            <person name="Andreopoulos B."/>
            <person name="Baker S."/>
            <person name="Barry K."/>
            <person name="Bills G."/>
            <person name="Bluhm B."/>
            <person name="Cannon C."/>
            <person name="Castanera R."/>
            <person name="Culley D."/>
            <person name="Daum C."/>
            <person name="Ezra D."/>
            <person name="Gonzalez J."/>
            <person name="Henrissat B."/>
            <person name="Kuo A."/>
            <person name="Liang C."/>
            <person name="Lipzen A."/>
            <person name="Lutzoni F."/>
            <person name="Magnuson J."/>
            <person name="Mondo S."/>
            <person name="Nolan M."/>
            <person name="Ohm R."/>
            <person name="Pangilinan J."/>
            <person name="Park H.-J."/>
            <person name="Ramirez L."/>
            <person name="Alfaro M."/>
            <person name="Sun H."/>
            <person name="Tritt A."/>
            <person name="Yoshinaga Y."/>
            <person name="Zwiers L.-H."/>
            <person name="Turgeon B."/>
            <person name="Goodwin S."/>
            <person name="Spatafora J."/>
            <person name="Crous P."/>
            <person name="Grigoriev I."/>
        </authorList>
    </citation>
    <scope>NUCLEOTIDE SEQUENCE</scope>
    <source>
        <strain evidence="4">CBS 123094</strain>
    </source>
</reference>
<organism evidence="4 5">
    <name type="scientific">Amniculicola lignicola CBS 123094</name>
    <dbReference type="NCBI Taxonomy" id="1392246"/>
    <lineage>
        <taxon>Eukaryota</taxon>
        <taxon>Fungi</taxon>
        <taxon>Dikarya</taxon>
        <taxon>Ascomycota</taxon>
        <taxon>Pezizomycotina</taxon>
        <taxon>Dothideomycetes</taxon>
        <taxon>Pleosporomycetidae</taxon>
        <taxon>Pleosporales</taxon>
        <taxon>Amniculicolaceae</taxon>
        <taxon>Amniculicola</taxon>
    </lineage>
</organism>
<evidence type="ECO:0000256" key="1">
    <source>
        <dbReference type="ARBA" id="ARBA00023054"/>
    </source>
</evidence>
<keyword evidence="5" id="KW-1185">Reference proteome</keyword>
<dbReference type="Proteomes" id="UP000799779">
    <property type="component" value="Unassembled WGS sequence"/>
</dbReference>
<dbReference type="GO" id="GO:0005634">
    <property type="term" value="C:nucleus"/>
    <property type="evidence" value="ECO:0007669"/>
    <property type="project" value="TreeGrafter"/>
</dbReference>
<feature type="compositionally biased region" description="Basic and acidic residues" evidence="2">
    <location>
        <begin position="398"/>
        <end position="408"/>
    </location>
</feature>
<keyword evidence="1" id="KW-0175">Coiled coil</keyword>
<dbReference type="GO" id="GO:0030686">
    <property type="term" value="C:90S preribosome"/>
    <property type="evidence" value="ECO:0007669"/>
    <property type="project" value="TreeGrafter"/>
</dbReference>
<sequence>MPKRKRTDASASPSDHDVSASRTTARWKKLCTQRIAAAQKSLVAALRLGAGFERQKYSRRRKTAKEGKDDAAIARLEAEYVVLKALNIEKVAEQHLRKTIAKVKSIRDHDGLPENARSVEKGNNDPMALNVTARLFKVKGVREVVDELIDGLKEILDITAGAAGGRRVEQKSLESSKKKARNEDTDGEEGEDDVQDAAFDFHLSDEEGEAFVAFSSRIAAASSDEEEDSDDSLPDDFRPPSAVDSDESEHDSEGSLPGHLGNGDLGASGSEAAVDDLSISGSDSITSADELPPANAVSKSKSRKEILVPGTDEPLSRSEFLPALSHVNYIQGSDSEASDLDEDLAPKKNRRGQRARQKIWEQKFKDEAKHLKNTDQKTAWDPKRGAVDNNRLNRKGRREGGDRGRGRGPEVSGGNAIELGDRKKKKERDDVGTLHPSWAAAKAAKEKKMAVKPMGKKITFE</sequence>
<proteinExistence type="predicted"/>
<dbReference type="InterPro" id="IPR037393">
    <property type="entry name" value="Bud22/SRFB1"/>
</dbReference>
<feature type="region of interest" description="Disordered" evidence="2">
    <location>
        <begin position="332"/>
        <end position="435"/>
    </location>
</feature>
<evidence type="ECO:0000313" key="5">
    <source>
        <dbReference type="Proteomes" id="UP000799779"/>
    </source>
</evidence>
<name>A0A6A5W2U2_9PLEO</name>
<feature type="region of interest" description="Disordered" evidence="2">
    <location>
        <begin position="1"/>
        <end position="23"/>
    </location>
</feature>
<dbReference type="Pfam" id="PF09073">
    <property type="entry name" value="BUD22"/>
    <property type="match status" value="1"/>
</dbReference>
<feature type="compositionally biased region" description="Acidic residues" evidence="2">
    <location>
        <begin position="223"/>
        <end position="234"/>
    </location>
</feature>
<dbReference type="AlphaFoldDB" id="A0A6A5W2U2"/>
<feature type="compositionally biased region" description="Basic and acidic residues" evidence="2">
    <location>
        <begin position="166"/>
        <end position="184"/>
    </location>
</feature>
<evidence type="ECO:0000313" key="4">
    <source>
        <dbReference type="EMBL" id="KAF1993455.1"/>
    </source>
</evidence>
<evidence type="ECO:0000256" key="2">
    <source>
        <dbReference type="SAM" id="MobiDB-lite"/>
    </source>
</evidence>
<dbReference type="EMBL" id="ML977703">
    <property type="protein sequence ID" value="KAF1993455.1"/>
    <property type="molecule type" value="Genomic_DNA"/>
</dbReference>
<dbReference type="GO" id="GO:0030490">
    <property type="term" value="P:maturation of SSU-rRNA"/>
    <property type="evidence" value="ECO:0007669"/>
    <property type="project" value="TreeGrafter"/>
</dbReference>
<evidence type="ECO:0000259" key="3">
    <source>
        <dbReference type="Pfam" id="PF09073"/>
    </source>
</evidence>
<dbReference type="InterPro" id="IPR015158">
    <property type="entry name" value="Bud22_dom"/>
</dbReference>
<feature type="region of interest" description="Disordered" evidence="2">
    <location>
        <begin position="220"/>
        <end position="316"/>
    </location>
</feature>
<feature type="compositionally biased region" description="Basic and acidic residues" evidence="2">
    <location>
        <begin position="358"/>
        <end position="386"/>
    </location>
</feature>
<dbReference type="PANTHER" id="PTHR23325">
    <property type="entry name" value="SERUM RESPONSE FACTOR-BINDING"/>
    <property type="match status" value="1"/>
</dbReference>
<feature type="compositionally biased region" description="Basic residues" evidence="2">
    <location>
        <begin position="347"/>
        <end position="357"/>
    </location>
</feature>
<protein>
    <submittedName>
        <fullName evidence="4">Bud-site selection protein</fullName>
    </submittedName>
</protein>
<feature type="region of interest" description="Disordered" evidence="2">
    <location>
        <begin position="164"/>
        <end position="192"/>
    </location>
</feature>
<dbReference type="PANTHER" id="PTHR23325:SF1">
    <property type="entry name" value="SERUM RESPONSE FACTOR-BINDING PROTEIN 1"/>
    <property type="match status" value="1"/>
</dbReference>
<gene>
    <name evidence="4" type="ORF">P154DRAFT_477545</name>
</gene>
<accession>A0A6A5W2U2</accession>
<feature type="domain" description="Bud22" evidence="3">
    <location>
        <begin position="37"/>
        <end position="460"/>
    </location>
</feature>